<evidence type="ECO:0000313" key="2">
    <source>
        <dbReference type="Proteomes" id="UP000700334"/>
    </source>
</evidence>
<protein>
    <submittedName>
        <fullName evidence="1">Uncharacterized protein</fullName>
    </submittedName>
</protein>
<keyword evidence="2" id="KW-1185">Reference proteome</keyword>
<proteinExistence type="predicted"/>
<dbReference type="EMBL" id="JAGFMF010012267">
    <property type="protein sequence ID" value="KAG8505216.1"/>
    <property type="molecule type" value="Genomic_DNA"/>
</dbReference>
<reference evidence="1" key="1">
    <citation type="journal article" date="2021" name="Evol. Appl.">
        <title>The genome of the Pyrenean desman and the effects of bottlenecks and inbreeding on the genomic landscape of an endangered species.</title>
        <authorList>
            <person name="Escoda L."/>
            <person name="Castresana J."/>
        </authorList>
    </citation>
    <scope>NUCLEOTIDE SEQUENCE</scope>
    <source>
        <strain evidence="1">IBE-C5619</strain>
    </source>
</reference>
<accession>A0A8J5ZQG6</accession>
<gene>
    <name evidence="1" type="ORF">J0S82_000325</name>
</gene>
<comment type="caution">
    <text evidence="1">The sequence shown here is derived from an EMBL/GenBank/DDBJ whole genome shotgun (WGS) entry which is preliminary data.</text>
</comment>
<name>A0A8J5ZQG6_GALPY</name>
<dbReference type="Proteomes" id="UP000700334">
    <property type="component" value="Unassembled WGS sequence"/>
</dbReference>
<sequence length="91" mass="10412">MERVNRQKQPAAASLPLFLYRSLHCAMEVDFWHARSDVPSVDGDFGSCVEILLLSANTANTTNCILYSPNHGFWNQPCMRKYLYICKQQLS</sequence>
<organism evidence="1 2">
    <name type="scientific">Galemys pyrenaicus</name>
    <name type="common">Iberian desman</name>
    <name type="synonym">Pyrenean desman</name>
    <dbReference type="NCBI Taxonomy" id="202257"/>
    <lineage>
        <taxon>Eukaryota</taxon>
        <taxon>Metazoa</taxon>
        <taxon>Chordata</taxon>
        <taxon>Craniata</taxon>
        <taxon>Vertebrata</taxon>
        <taxon>Euteleostomi</taxon>
        <taxon>Mammalia</taxon>
        <taxon>Eutheria</taxon>
        <taxon>Laurasiatheria</taxon>
        <taxon>Eulipotyphla</taxon>
        <taxon>Talpidae</taxon>
        <taxon>Galemys</taxon>
    </lineage>
</organism>
<evidence type="ECO:0000313" key="1">
    <source>
        <dbReference type="EMBL" id="KAG8505216.1"/>
    </source>
</evidence>
<dbReference type="AlphaFoldDB" id="A0A8J5ZQG6"/>